<dbReference type="InterPro" id="IPR050570">
    <property type="entry name" value="Cell_wall_metabolism_enzyme"/>
</dbReference>
<dbReference type="GO" id="GO:0004222">
    <property type="term" value="F:metalloendopeptidase activity"/>
    <property type="evidence" value="ECO:0007669"/>
    <property type="project" value="TreeGrafter"/>
</dbReference>
<dbReference type="EMBL" id="QPID01000002">
    <property type="protein sequence ID" value="RCU51949.1"/>
    <property type="molecule type" value="Genomic_DNA"/>
</dbReference>
<dbReference type="InterPro" id="IPR045834">
    <property type="entry name" value="Csd3_N2"/>
</dbReference>
<evidence type="ECO:0000313" key="10">
    <source>
        <dbReference type="EMBL" id="RCU51949.1"/>
    </source>
</evidence>
<dbReference type="FunFam" id="2.70.70.10:FF:000002">
    <property type="entry name" value="Murein DD-endopeptidase MepM"/>
    <property type="match status" value="1"/>
</dbReference>
<keyword evidence="4" id="KW-0479">Metal-binding</keyword>
<dbReference type="CDD" id="cd12797">
    <property type="entry name" value="M23_peptidase"/>
    <property type="match status" value="1"/>
</dbReference>
<sequence length="436" mass="48016">MNAYIEQLPKQHKVLVAIISVITLLLLFMPAEDASASRNTEASLELGKRYPLPLEIAPVDDAVQQQANQPAPLPELSWQTFTVKSGDSLAKIFQRAGFSPRTLHNIANLGDSTKALKKIHPGDQLKFGADRDGQLIQLVYPQDKINTLTVTRYDDTYVAEQHAKQVETRTNFAAATITSNFYNAGVDAGLSPNQIMSLATIFGWDVDFALDLRKGDSFSVMYEERFADGEMVGEGAIVAAEFINQGDSFQAVRHTDGVYYSPDGKAMKKAFLRAPVNFKYISSSFNPRRLHPVTGKVRAHNGIDYAAKTGTPVMAAGDGRVTKSGYNKLNGNYVFIKHGEGVITKYLHLHKRHVKTNARVKQGQKIGTVGATGRVTGAHLHYEFLVNGVHRNPRTVKLPDAKPIKASDKKSFIAHAETMISQLNANRRLLLAMQQG</sequence>
<keyword evidence="5" id="KW-0378">Hydrolase</keyword>
<dbReference type="GO" id="GO:0006508">
    <property type="term" value="P:proteolysis"/>
    <property type="evidence" value="ECO:0007669"/>
    <property type="project" value="UniProtKB-KW"/>
</dbReference>
<dbReference type="InterPro" id="IPR018392">
    <property type="entry name" value="LysM"/>
</dbReference>
<dbReference type="InterPro" id="IPR007340">
    <property type="entry name" value="LysM_Opacity-associatedA"/>
</dbReference>
<feature type="domain" description="LysM" evidence="9">
    <location>
        <begin position="79"/>
        <end position="127"/>
    </location>
</feature>
<dbReference type="InterPro" id="IPR013731">
    <property type="entry name" value="OapA_N"/>
</dbReference>
<evidence type="ECO:0000256" key="3">
    <source>
        <dbReference type="ARBA" id="ARBA00022670"/>
    </source>
</evidence>
<dbReference type="Pfam" id="PF19425">
    <property type="entry name" value="Csd3_N2"/>
    <property type="match status" value="1"/>
</dbReference>
<dbReference type="InterPro" id="IPR016047">
    <property type="entry name" value="M23ase_b-sheet_dom"/>
</dbReference>
<dbReference type="GO" id="GO:0042834">
    <property type="term" value="F:peptidoglycan binding"/>
    <property type="evidence" value="ECO:0007669"/>
    <property type="project" value="InterPro"/>
</dbReference>
<comment type="caution">
    <text evidence="10">The sequence shown here is derived from an EMBL/GenBank/DDBJ whole genome shotgun (WGS) entry which is preliminary data.</text>
</comment>
<dbReference type="GO" id="GO:0046872">
    <property type="term" value="F:metal ion binding"/>
    <property type="evidence" value="ECO:0007669"/>
    <property type="project" value="UniProtKB-KW"/>
</dbReference>
<gene>
    <name evidence="10" type="ORF">DU002_03925</name>
</gene>
<evidence type="ECO:0000256" key="8">
    <source>
        <dbReference type="SAM" id="Phobius"/>
    </source>
</evidence>
<dbReference type="Pfam" id="PF01551">
    <property type="entry name" value="Peptidase_M23"/>
    <property type="match status" value="1"/>
</dbReference>
<proteinExistence type="predicted"/>
<evidence type="ECO:0000256" key="6">
    <source>
        <dbReference type="ARBA" id="ARBA00022833"/>
    </source>
</evidence>
<dbReference type="GO" id="GO:0030313">
    <property type="term" value="C:cell envelope"/>
    <property type="evidence" value="ECO:0007669"/>
    <property type="project" value="UniProtKB-SubCell"/>
</dbReference>
<evidence type="ECO:0000256" key="1">
    <source>
        <dbReference type="ARBA" id="ARBA00001947"/>
    </source>
</evidence>
<protein>
    <submittedName>
        <fullName evidence="10">LysM peptidoglycan-binding domain-containing protein</fullName>
    </submittedName>
</protein>
<dbReference type="Gene3D" id="2.70.70.10">
    <property type="entry name" value="Glucose Permease (Domain IIA)"/>
    <property type="match status" value="1"/>
</dbReference>
<evidence type="ECO:0000256" key="2">
    <source>
        <dbReference type="ARBA" id="ARBA00004196"/>
    </source>
</evidence>
<dbReference type="Pfam" id="PF08525">
    <property type="entry name" value="OapA_N"/>
    <property type="match status" value="1"/>
</dbReference>
<dbReference type="InterPro" id="IPR011055">
    <property type="entry name" value="Dup_hybrid_motif"/>
</dbReference>
<organism evidence="10 11">
    <name type="scientific">Corallincola holothuriorum</name>
    <dbReference type="NCBI Taxonomy" id="2282215"/>
    <lineage>
        <taxon>Bacteria</taxon>
        <taxon>Pseudomonadati</taxon>
        <taxon>Pseudomonadota</taxon>
        <taxon>Gammaproteobacteria</taxon>
        <taxon>Alteromonadales</taxon>
        <taxon>Psychromonadaceae</taxon>
        <taxon>Corallincola</taxon>
    </lineage>
</organism>
<dbReference type="PROSITE" id="PS51782">
    <property type="entry name" value="LYSM"/>
    <property type="match status" value="1"/>
</dbReference>
<evidence type="ECO:0000259" key="9">
    <source>
        <dbReference type="PROSITE" id="PS51782"/>
    </source>
</evidence>
<dbReference type="Pfam" id="PF04225">
    <property type="entry name" value="LysM_OapA"/>
    <property type="match status" value="1"/>
</dbReference>
<feature type="transmembrane region" description="Helical" evidence="8">
    <location>
        <begin position="12"/>
        <end position="31"/>
    </location>
</feature>
<comment type="cofactor">
    <cofactor evidence="1">
        <name>Zn(2+)</name>
        <dbReference type="ChEBI" id="CHEBI:29105"/>
    </cofactor>
</comment>
<evidence type="ECO:0000256" key="4">
    <source>
        <dbReference type="ARBA" id="ARBA00022723"/>
    </source>
</evidence>
<accession>A0A368NR45</accession>
<evidence type="ECO:0000313" key="11">
    <source>
        <dbReference type="Proteomes" id="UP000252558"/>
    </source>
</evidence>
<comment type="subcellular location">
    <subcellularLocation>
        <location evidence="2">Cell envelope</location>
    </subcellularLocation>
</comment>
<keyword evidence="7" id="KW-0482">Metalloprotease</keyword>
<dbReference type="Gene3D" id="3.10.450.350">
    <property type="match status" value="2"/>
</dbReference>
<dbReference type="AlphaFoldDB" id="A0A368NR45"/>
<reference evidence="10 11" key="1">
    <citation type="submission" date="2018-07" db="EMBL/GenBank/DDBJ databases">
        <title>Corallincola holothuriorum sp. nov., a new facultative anaerobe isolated from sea cucumber Apostichopus japonicus.</title>
        <authorList>
            <person name="Xia H."/>
        </authorList>
    </citation>
    <scope>NUCLEOTIDE SEQUENCE [LARGE SCALE GENOMIC DNA]</scope>
    <source>
        <strain evidence="10 11">C4</strain>
    </source>
</reference>
<dbReference type="SUPFAM" id="SSF51261">
    <property type="entry name" value="Duplicated hybrid motif"/>
    <property type="match status" value="1"/>
</dbReference>
<dbReference type="Proteomes" id="UP000252558">
    <property type="component" value="Unassembled WGS sequence"/>
</dbReference>
<keyword evidence="6" id="KW-0862">Zinc</keyword>
<keyword evidence="8" id="KW-0472">Membrane</keyword>
<dbReference type="PANTHER" id="PTHR21666:SF288">
    <property type="entry name" value="CELL DIVISION PROTEIN YTFB"/>
    <property type="match status" value="1"/>
</dbReference>
<keyword evidence="8" id="KW-0812">Transmembrane</keyword>
<keyword evidence="3" id="KW-0645">Protease</keyword>
<keyword evidence="8" id="KW-1133">Transmembrane helix</keyword>
<dbReference type="PANTHER" id="PTHR21666">
    <property type="entry name" value="PEPTIDASE-RELATED"/>
    <property type="match status" value="1"/>
</dbReference>
<evidence type="ECO:0000256" key="7">
    <source>
        <dbReference type="ARBA" id="ARBA00023049"/>
    </source>
</evidence>
<dbReference type="OrthoDB" id="9805070at2"/>
<evidence type="ECO:0000256" key="5">
    <source>
        <dbReference type="ARBA" id="ARBA00022801"/>
    </source>
</evidence>
<name>A0A368NR45_9GAMM</name>
<keyword evidence="11" id="KW-1185">Reference proteome</keyword>